<evidence type="ECO:0000256" key="6">
    <source>
        <dbReference type="ARBA" id="ARBA00023163"/>
    </source>
</evidence>
<dbReference type="GO" id="GO:0070187">
    <property type="term" value="C:shelterin complex"/>
    <property type="evidence" value="ECO:0007669"/>
    <property type="project" value="TreeGrafter"/>
</dbReference>
<evidence type="ECO:0000313" key="12">
    <source>
        <dbReference type="EMBL" id="KAJ8991805.1"/>
    </source>
</evidence>
<evidence type="ECO:0000256" key="7">
    <source>
        <dbReference type="ARBA" id="ARBA00023242"/>
    </source>
</evidence>
<keyword evidence="3 9" id="KW-0779">Telomere</keyword>
<dbReference type="SMART" id="SM00401">
    <property type="entry name" value="ZnF_GATA"/>
    <property type="match status" value="1"/>
</dbReference>
<proteinExistence type="inferred from homology"/>
<dbReference type="Pfam" id="PF11626">
    <property type="entry name" value="Rap1_C"/>
    <property type="match status" value="1"/>
</dbReference>
<feature type="compositionally biased region" description="Polar residues" evidence="10">
    <location>
        <begin position="809"/>
        <end position="823"/>
    </location>
</feature>
<feature type="region of interest" description="Disordered" evidence="10">
    <location>
        <begin position="180"/>
        <end position="287"/>
    </location>
</feature>
<evidence type="ECO:0000256" key="10">
    <source>
        <dbReference type="SAM" id="MobiDB-lite"/>
    </source>
</evidence>
<comment type="function">
    <text evidence="9">Involved in the regulation of telomere length, clustering and has a specific role in telomere position effect (TPE).</text>
</comment>
<feature type="region of interest" description="Disordered" evidence="10">
    <location>
        <begin position="453"/>
        <end position="693"/>
    </location>
</feature>
<feature type="compositionally biased region" description="Basic and acidic residues" evidence="10">
    <location>
        <begin position="499"/>
        <end position="518"/>
    </location>
</feature>
<dbReference type="Gene3D" id="1.10.10.60">
    <property type="entry name" value="Homeodomain-like"/>
    <property type="match status" value="1"/>
</dbReference>
<comment type="similarity">
    <text evidence="1 9">Belongs to the RAP1 family.</text>
</comment>
<feature type="compositionally biased region" description="Polar residues" evidence="10">
    <location>
        <begin position="262"/>
        <end position="287"/>
    </location>
</feature>
<feature type="domain" description="GATA-type" evidence="11">
    <location>
        <begin position="400"/>
        <end position="448"/>
    </location>
</feature>
<dbReference type="AlphaFoldDB" id="A0AAN6EUB9"/>
<dbReference type="InterPro" id="IPR013088">
    <property type="entry name" value="Znf_NHR/GATA"/>
</dbReference>
<dbReference type="PROSITE" id="PS50114">
    <property type="entry name" value="GATA_ZN_FINGER_2"/>
    <property type="match status" value="1"/>
</dbReference>
<evidence type="ECO:0000259" key="11">
    <source>
        <dbReference type="PROSITE" id="PS50114"/>
    </source>
</evidence>
<dbReference type="GO" id="GO:0031848">
    <property type="term" value="P:protection from non-homologous end joining at telomere"/>
    <property type="evidence" value="ECO:0007669"/>
    <property type="project" value="TreeGrafter"/>
</dbReference>
<evidence type="ECO:0000256" key="3">
    <source>
        <dbReference type="ARBA" id="ARBA00022895"/>
    </source>
</evidence>
<keyword evidence="7 9" id="KW-0539">Nucleus</keyword>
<dbReference type="GO" id="GO:0010833">
    <property type="term" value="P:telomere maintenance via telomere lengthening"/>
    <property type="evidence" value="ECO:0007669"/>
    <property type="project" value="UniProtKB-UniRule"/>
</dbReference>
<keyword evidence="8" id="KW-0863">Zinc-finger</keyword>
<evidence type="ECO:0000256" key="8">
    <source>
        <dbReference type="PROSITE-ProRule" id="PRU00094"/>
    </source>
</evidence>
<dbReference type="InterPro" id="IPR038104">
    <property type="entry name" value="Rap1_C_sf"/>
</dbReference>
<feature type="compositionally biased region" description="Basic and acidic residues" evidence="10">
    <location>
        <begin position="532"/>
        <end position="545"/>
    </location>
</feature>
<dbReference type="PANTHER" id="PTHR16466:SF6">
    <property type="entry name" value="TELOMERIC REPEAT-BINDING FACTOR 2-INTERACTING PROTEIN 1"/>
    <property type="match status" value="1"/>
</dbReference>
<comment type="subcellular location">
    <subcellularLocation>
        <location evidence="9">Nucleus</location>
    </subcellularLocation>
    <subcellularLocation>
        <location evidence="9">Chromosome</location>
        <location evidence="9">Telomere</location>
    </subcellularLocation>
</comment>
<evidence type="ECO:0000256" key="2">
    <source>
        <dbReference type="ARBA" id="ARBA00022454"/>
    </source>
</evidence>
<evidence type="ECO:0000256" key="4">
    <source>
        <dbReference type="ARBA" id="ARBA00023015"/>
    </source>
</evidence>
<dbReference type="SUPFAM" id="SSF57716">
    <property type="entry name" value="Glucocorticoid receptor-like (DNA-binding domain)"/>
    <property type="match status" value="1"/>
</dbReference>
<feature type="compositionally biased region" description="Polar residues" evidence="10">
    <location>
        <begin position="229"/>
        <end position="240"/>
    </location>
</feature>
<reference evidence="12" key="1">
    <citation type="submission" date="2023-01" db="EMBL/GenBank/DDBJ databases">
        <title>Exophiala dermititidis isolated from Cystic Fibrosis Patient.</title>
        <authorList>
            <person name="Kurbessoian T."/>
            <person name="Crocker A."/>
            <person name="Murante D."/>
            <person name="Hogan D.A."/>
            <person name="Stajich J.E."/>
        </authorList>
    </citation>
    <scope>NUCLEOTIDE SEQUENCE</scope>
    <source>
        <strain evidence="12">Ex8</strain>
    </source>
</reference>
<dbReference type="InterPro" id="IPR039595">
    <property type="entry name" value="TE2IP/Rap1"/>
</dbReference>
<keyword evidence="8" id="KW-0479">Metal-binding</keyword>
<evidence type="ECO:0000256" key="1">
    <source>
        <dbReference type="ARBA" id="ARBA00010467"/>
    </source>
</evidence>
<dbReference type="PANTHER" id="PTHR16466">
    <property type="entry name" value="TELOMERE REPEAT-BINDING FACTOR 2-INTERACTING PROTEIN 1"/>
    <property type="match status" value="1"/>
</dbReference>
<dbReference type="Proteomes" id="UP001161757">
    <property type="component" value="Unassembled WGS sequence"/>
</dbReference>
<accession>A0AAN6EUB9</accession>
<keyword evidence="6" id="KW-0804">Transcription</keyword>
<feature type="compositionally biased region" description="Polar residues" evidence="10">
    <location>
        <begin position="546"/>
        <end position="567"/>
    </location>
</feature>
<dbReference type="GO" id="GO:0006355">
    <property type="term" value="P:regulation of DNA-templated transcription"/>
    <property type="evidence" value="ECO:0007669"/>
    <property type="project" value="InterPro"/>
</dbReference>
<organism evidence="12 13">
    <name type="scientific">Exophiala dermatitidis</name>
    <name type="common">Black yeast-like fungus</name>
    <name type="synonym">Wangiella dermatitidis</name>
    <dbReference type="NCBI Taxonomy" id="5970"/>
    <lineage>
        <taxon>Eukaryota</taxon>
        <taxon>Fungi</taxon>
        <taxon>Dikarya</taxon>
        <taxon>Ascomycota</taxon>
        <taxon>Pezizomycotina</taxon>
        <taxon>Eurotiomycetes</taxon>
        <taxon>Chaetothyriomycetidae</taxon>
        <taxon>Chaetothyriales</taxon>
        <taxon>Herpotrichiellaceae</taxon>
        <taxon>Exophiala</taxon>
    </lineage>
</organism>
<dbReference type="GO" id="GO:0008270">
    <property type="term" value="F:zinc ion binding"/>
    <property type="evidence" value="ECO:0007669"/>
    <property type="project" value="UniProtKB-KW"/>
</dbReference>
<dbReference type="GO" id="GO:0042162">
    <property type="term" value="F:telomeric DNA binding"/>
    <property type="evidence" value="ECO:0007669"/>
    <property type="project" value="TreeGrafter"/>
</dbReference>
<sequence length="986" mass="110630">MSGHIVYDGVSRTAQDDEHDDHRLPQLFAGQKLWFHHQIPQRKWLIDNAKLYGATVVDLDKHADIKLVDHAKKNNAPGTHSYRYVELSIRKGRLENLADHAVGASTRAGRAVGSTVTAPRSIRVNYTPEDDQFLWNWLKPFEDSGGPVSGTEIYRQVEQANPRHTWQSWRERWLKHTRFQKRQITSSTPQTQEQTEEQPQESPVQPQPRKRRRDPEDEGDLEASHRNQARQQRAPSSSFKLATLPEVEANVKPVEKLDAPRPSQQKSKRPFQQSATTSDADRSSFSLPDNRSSIFRTSFSRDDYRQLYFLVPKLTDITLDAFHSTWEKLAASEDYNHHTAEEWKLFWTTRVIPDYCRKNGLWIEEVAPYLLRRSKEGSTTISHSQETEQFTSSAPRKVNESRTIVCSNCFTTESNKWCVNKSKEGEYLCNPCAVFLRRHGVPRPSTVRLTVEGEDEATPHQSQAKASSAAAPRQPELRLASPAPTYAKRPVQSFLSNQEEARIDHQTPPRCLDPDPRPESPSFQPESPTLMRRPEPNEARKRTGRESQSQSTQGSNKPTSQIDSKTASVLPVGATMGQTGSREAGTKFARMRKDPSPEWRVASNVQPPLKGPGEKSSLSYDPRKVGSGDAFSSTGTDRASSSHHVEDPFSEYDAKPTPQELDALDKSTGNVDRDTSPLFVPEEGAEDSNPEYERKNVQVTTAEVNHSFPSNVADDPSDHVSQFMSENLSDPVQSMMPTEQYETGQQSLEAWETAPQSQRLQSMPPTKTQGALEIPETADDGIASDFDLPEPEGGWDKFLADVPPDADNEATNSELSDISNAASSAPVEGAARASTKSEFQLNELESLPPPPPDFLPTQADGTTDEDDEARKIDEWISQQKSLYPNIHRLEAVLFKALESTTFDLGLSSEVVRLILRELRKRGLRGGPNVIVEEEIVLPQNMKGVWTEEDDNLLLSTNSTDIERVLSKHGREGASARFDFLEKVAED</sequence>
<dbReference type="Gene3D" id="3.30.50.10">
    <property type="entry name" value="Erythroid Transcription Factor GATA-1, subunit A"/>
    <property type="match status" value="1"/>
</dbReference>
<dbReference type="CDD" id="cd11655">
    <property type="entry name" value="rap1_myb-like"/>
    <property type="match status" value="1"/>
</dbReference>
<dbReference type="Gene3D" id="1.10.10.2170">
    <property type="match status" value="1"/>
</dbReference>
<dbReference type="InterPro" id="IPR021661">
    <property type="entry name" value="Rap1_C"/>
</dbReference>
<evidence type="ECO:0000256" key="5">
    <source>
        <dbReference type="ARBA" id="ARBA00023159"/>
    </source>
</evidence>
<feature type="compositionally biased region" description="Polar residues" evidence="10">
    <location>
        <begin position="630"/>
        <end position="639"/>
    </location>
</feature>
<keyword evidence="2 9" id="KW-0158">Chromosome</keyword>
<comment type="caution">
    <text evidence="12">The sequence shown here is derived from an EMBL/GenBank/DDBJ whole genome shotgun (WGS) entry which is preliminary data.</text>
</comment>
<feature type="compositionally biased region" description="Low complexity" evidence="10">
    <location>
        <begin position="459"/>
        <end position="474"/>
    </location>
</feature>
<dbReference type="InterPro" id="IPR015010">
    <property type="entry name" value="TERF2IP_Myb"/>
</dbReference>
<evidence type="ECO:0000256" key="9">
    <source>
        <dbReference type="RuleBase" id="RU367107"/>
    </source>
</evidence>
<keyword evidence="5" id="KW-0010">Activator</keyword>
<dbReference type="Pfam" id="PF08914">
    <property type="entry name" value="Myb_Rap1"/>
    <property type="match status" value="1"/>
</dbReference>
<protein>
    <recommendedName>
        <fullName evidence="9">DNA-binding protein RAP1</fullName>
    </recommendedName>
</protein>
<keyword evidence="4" id="KW-0805">Transcription regulation</keyword>
<keyword evidence="8" id="KW-0862">Zinc</keyword>
<comment type="subunit">
    <text evidence="9">Homodimer.</text>
</comment>
<evidence type="ECO:0000313" key="13">
    <source>
        <dbReference type="Proteomes" id="UP001161757"/>
    </source>
</evidence>
<feature type="region of interest" description="Disordered" evidence="10">
    <location>
        <begin position="781"/>
        <end position="864"/>
    </location>
</feature>
<dbReference type="InterPro" id="IPR000679">
    <property type="entry name" value="Znf_GATA"/>
</dbReference>
<feature type="region of interest" description="Disordered" evidence="10">
    <location>
        <begin position="730"/>
        <end position="769"/>
    </location>
</feature>
<name>A0AAN6EUB9_EXODE</name>
<dbReference type="EMBL" id="JAJGCB010000007">
    <property type="protein sequence ID" value="KAJ8991805.1"/>
    <property type="molecule type" value="Genomic_DNA"/>
</dbReference>
<gene>
    <name evidence="12" type="ORF">HRR80_004426</name>
</gene>
<dbReference type="InterPro" id="IPR009057">
    <property type="entry name" value="Homeodomain-like_sf"/>
</dbReference>
<dbReference type="SUPFAM" id="SSF46689">
    <property type="entry name" value="Homeodomain-like"/>
    <property type="match status" value="1"/>
</dbReference>
<dbReference type="CDD" id="cd00202">
    <property type="entry name" value="ZnF_GATA"/>
    <property type="match status" value="1"/>
</dbReference>